<dbReference type="InterPro" id="IPR036116">
    <property type="entry name" value="FN3_sf"/>
</dbReference>
<feature type="region of interest" description="Disordered" evidence="2">
    <location>
        <begin position="1"/>
        <end position="25"/>
    </location>
</feature>
<dbReference type="InterPro" id="IPR003961">
    <property type="entry name" value="FN3_dom"/>
</dbReference>
<organism evidence="4 5">
    <name type="scientific">Candidatus Pullibacteroides excrementavium</name>
    <dbReference type="NCBI Taxonomy" id="2840905"/>
    <lineage>
        <taxon>Bacteria</taxon>
        <taxon>Pseudomonadati</taxon>
        <taxon>Bacteroidota</taxon>
        <taxon>Bacteroidia</taxon>
        <taxon>Bacteroidales</taxon>
        <taxon>Candidatus Pullibacteroides</taxon>
    </lineage>
</organism>
<dbReference type="Pfam" id="PF18962">
    <property type="entry name" value="Por_Secre_tail"/>
    <property type="match status" value="1"/>
</dbReference>
<dbReference type="EMBL" id="JADIMZ010000131">
    <property type="protein sequence ID" value="MBO8433375.1"/>
    <property type="molecule type" value="Genomic_DNA"/>
</dbReference>
<dbReference type="NCBIfam" id="TIGR04183">
    <property type="entry name" value="Por_Secre_tail"/>
    <property type="match status" value="1"/>
</dbReference>
<dbReference type="Gene3D" id="2.60.120.200">
    <property type="match status" value="1"/>
</dbReference>
<dbReference type="InterPro" id="IPR026444">
    <property type="entry name" value="Secre_tail"/>
</dbReference>
<reference evidence="4" key="2">
    <citation type="journal article" date="2021" name="PeerJ">
        <title>Extensive microbial diversity within the chicken gut microbiome revealed by metagenomics and culture.</title>
        <authorList>
            <person name="Gilroy R."/>
            <person name="Ravi A."/>
            <person name="Getino M."/>
            <person name="Pursley I."/>
            <person name="Horton D.L."/>
            <person name="Alikhan N.F."/>
            <person name="Baker D."/>
            <person name="Gharbi K."/>
            <person name="Hall N."/>
            <person name="Watson M."/>
            <person name="Adriaenssens E.M."/>
            <person name="Foster-Nyarko E."/>
            <person name="Jarju S."/>
            <person name="Secka A."/>
            <person name="Antonio M."/>
            <person name="Oren A."/>
            <person name="Chaudhuri R.R."/>
            <person name="La Ragione R."/>
            <person name="Hildebrand F."/>
            <person name="Pallen M.J."/>
        </authorList>
    </citation>
    <scope>NUCLEOTIDE SEQUENCE</scope>
    <source>
        <strain evidence="4">2889</strain>
    </source>
</reference>
<gene>
    <name evidence="4" type="ORF">IAB08_08820</name>
</gene>
<evidence type="ECO:0000259" key="3">
    <source>
        <dbReference type="PROSITE" id="PS50853"/>
    </source>
</evidence>
<evidence type="ECO:0000256" key="1">
    <source>
        <dbReference type="ARBA" id="ARBA00022737"/>
    </source>
</evidence>
<dbReference type="PROSITE" id="PS50853">
    <property type="entry name" value="FN3"/>
    <property type="match status" value="2"/>
</dbReference>
<feature type="domain" description="Fibronectin type-III" evidence="3">
    <location>
        <begin position="26"/>
        <end position="111"/>
    </location>
</feature>
<dbReference type="Gene3D" id="2.60.40.10">
    <property type="entry name" value="Immunoglobulins"/>
    <property type="match status" value="2"/>
</dbReference>
<dbReference type="AlphaFoldDB" id="A0A9D9DWC9"/>
<dbReference type="SUPFAM" id="SSF49265">
    <property type="entry name" value="Fibronectin type III"/>
    <property type="match status" value="1"/>
</dbReference>
<feature type="compositionally biased region" description="Polar residues" evidence="2">
    <location>
        <begin position="1"/>
        <end position="15"/>
    </location>
</feature>
<dbReference type="InterPro" id="IPR050991">
    <property type="entry name" value="ECM_Regulatory_Proteins"/>
</dbReference>
<dbReference type="PANTHER" id="PTHR46708">
    <property type="entry name" value="TENASCIN"/>
    <property type="match status" value="1"/>
</dbReference>
<protein>
    <submittedName>
        <fullName evidence="4">Fibronectin type III domain-containing protein</fullName>
    </submittedName>
</protein>
<comment type="caution">
    <text evidence="4">The sequence shown here is derived from an EMBL/GenBank/DDBJ whole genome shotgun (WGS) entry which is preliminary data.</text>
</comment>
<dbReference type="SMART" id="SM00060">
    <property type="entry name" value="FN3"/>
    <property type="match status" value="2"/>
</dbReference>
<dbReference type="Proteomes" id="UP000823612">
    <property type="component" value="Unassembled WGS sequence"/>
</dbReference>
<feature type="domain" description="Fibronectin type-III" evidence="3">
    <location>
        <begin position="114"/>
        <end position="202"/>
    </location>
</feature>
<dbReference type="InterPro" id="IPR013783">
    <property type="entry name" value="Ig-like_fold"/>
</dbReference>
<dbReference type="Pfam" id="PF00041">
    <property type="entry name" value="fn3"/>
    <property type="match status" value="1"/>
</dbReference>
<evidence type="ECO:0000313" key="4">
    <source>
        <dbReference type="EMBL" id="MBO8433375.1"/>
    </source>
</evidence>
<name>A0A9D9DWC9_9BACT</name>
<dbReference type="CDD" id="cd00063">
    <property type="entry name" value="FN3"/>
    <property type="match status" value="2"/>
</dbReference>
<dbReference type="PANTHER" id="PTHR46708:SF10">
    <property type="entry name" value="RECEPTOR-TYPE TYROSINE-PROTEIN PHOSPHATASE ETA-LIKE"/>
    <property type="match status" value="1"/>
</dbReference>
<reference evidence="4" key="1">
    <citation type="submission" date="2020-10" db="EMBL/GenBank/DDBJ databases">
        <authorList>
            <person name="Gilroy R."/>
        </authorList>
    </citation>
    <scope>NUCLEOTIDE SEQUENCE</scope>
    <source>
        <strain evidence="4">2889</strain>
    </source>
</reference>
<proteinExistence type="predicted"/>
<keyword evidence="1" id="KW-0677">Repeat</keyword>
<evidence type="ECO:0000313" key="5">
    <source>
        <dbReference type="Proteomes" id="UP000823612"/>
    </source>
</evidence>
<sequence>MPDSGCQLQTGNTLGKQAGQPPSCPTPADLQISQNTGHSALLSWVSDADAFELRYFPTADTQNMQTLYPTASPAELTSLQGDTEYSVCLRAICSAGDTSLTASLQFATPVTCQAVSNLSVDSISSSSALISWSKSDAGNYQVRYSLADAESASTLSTTDTSILLPGLEAASQYQVSVRAICGEGDTSRWSSLSFATQCAAQSLPIIESFEEGSMPLCWEEEILVPNSGSTTYWSVSSEESTDGGYSAVFNSHNLPEDASARLYSPEFEANHAIRLSFWFTHTIGSNLEEIIIAGYRSTTGQETVLDTLSIASDFTFHSYTLPDVTDGRIYFEGISQYKEDMYIDDIRIEGLFGTDLAVMGIDPINPVSVVESVPVSVRLQNKGTETYSGSVSLSLIDPNGNTVATEQIEVEELASNDTLPYQFKADFPIPEYGTFIASVQIQAEGDENPANDKASTEIEHYKPFSTPYSTSFAYGDSTLDYIAVQDLNKDDISWSRQPAAGYQCTYSSKEASNDLLILPAILLRPGEYQIMAEVGGVDACFPENAALYMAGSTENMLQDSALAKIENLFAPSHALTAKVAVEEEQVAYFGILAYSERDQMGLNAISFSVIQQVYSIQADICQGETYLFNGQELSQSGTYADTLVSSSNMDSIVNLYLKVHPTYLFELDTVICEGSSLAFGGITYTESGDYEKTHKTAFGCDSTYLLRLEVLPKPEPPVIEEKTENGTRMLISNCEDGNQWYKDNAAIEGENESRYILTSNGEYYATVNNGCVESDPSNIIKITDVANDAMNAAAGLALYPNPAGDKVNLRIQHGSILRVEIFSANGKRILTEENLSAQSWQHDVHAWASGLYIVNVQTTEGNSSFKLQISK</sequence>
<evidence type="ECO:0000256" key="2">
    <source>
        <dbReference type="SAM" id="MobiDB-lite"/>
    </source>
</evidence>
<accession>A0A9D9DWC9</accession>